<dbReference type="InterPro" id="IPR006342">
    <property type="entry name" value="FkbM_mtfrase"/>
</dbReference>
<gene>
    <name evidence="2" type="ORF">F0P94_18040</name>
</gene>
<protein>
    <submittedName>
        <fullName evidence="2">FkbM family methyltransferase</fullName>
    </submittedName>
</protein>
<evidence type="ECO:0000259" key="1">
    <source>
        <dbReference type="Pfam" id="PF05050"/>
    </source>
</evidence>
<dbReference type="AlphaFoldDB" id="A0A5N1ILH3"/>
<reference evidence="2 3" key="1">
    <citation type="submission" date="2019-09" db="EMBL/GenBank/DDBJ databases">
        <title>Genome sequence of Adhaeribacter sp. M2.</title>
        <authorList>
            <person name="Srinivasan S."/>
        </authorList>
    </citation>
    <scope>NUCLEOTIDE SEQUENCE [LARGE SCALE GENOMIC DNA]</scope>
    <source>
        <strain evidence="2 3">M2</strain>
    </source>
</reference>
<evidence type="ECO:0000313" key="3">
    <source>
        <dbReference type="Proteomes" id="UP000326570"/>
    </source>
</evidence>
<dbReference type="Gene3D" id="3.40.50.150">
    <property type="entry name" value="Vaccinia Virus protein VP39"/>
    <property type="match status" value="1"/>
</dbReference>
<dbReference type="GO" id="GO:0032259">
    <property type="term" value="P:methylation"/>
    <property type="evidence" value="ECO:0007669"/>
    <property type="project" value="UniProtKB-KW"/>
</dbReference>
<dbReference type="PANTHER" id="PTHR34203">
    <property type="entry name" value="METHYLTRANSFERASE, FKBM FAMILY PROTEIN"/>
    <property type="match status" value="1"/>
</dbReference>
<accession>A0A5N1ILH3</accession>
<dbReference type="Proteomes" id="UP000326570">
    <property type="component" value="Unassembled WGS sequence"/>
</dbReference>
<dbReference type="RefSeq" id="WP_150905678.1">
    <property type="nucleotide sequence ID" value="NZ_VTWT01000012.1"/>
</dbReference>
<dbReference type="Pfam" id="PF05050">
    <property type="entry name" value="Methyltransf_21"/>
    <property type="match status" value="1"/>
</dbReference>
<dbReference type="NCBIfam" id="TIGR01444">
    <property type="entry name" value="fkbM_fam"/>
    <property type="match status" value="1"/>
</dbReference>
<keyword evidence="2" id="KW-0808">Transferase</keyword>
<name>A0A5N1ILH3_9BACT</name>
<dbReference type="GO" id="GO:0008168">
    <property type="term" value="F:methyltransferase activity"/>
    <property type="evidence" value="ECO:0007669"/>
    <property type="project" value="UniProtKB-KW"/>
</dbReference>
<keyword evidence="2" id="KW-0489">Methyltransferase</keyword>
<proteinExistence type="predicted"/>
<dbReference type="PANTHER" id="PTHR34203:SF15">
    <property type="entry name" value="SLL1173 PROTEIN"/>
    <property type="match status" value="1"/>
</dbReference>
<evidence type="ECO:0000313" key="2">
    <source>
        <dbReference type="EMBL" id="KAA9325484.1"/>
    </source>
</evidence>
<comment type="caution">
    <text evidence="2">The sequence shown here is derived from an EMBL/GenBank/DDBJ whole genome shotgun (WGS) entry which is preliminary data.</text>
</comment>
<organism evidence="2 3">
    <name type="scientific">Adhaeribacter soli</name>
    <dbReference type="NCBI Taxonomy" id="2607655"/>
    <lineage>
        <taxon>Bacteria</taxon>
        <taxon>Pseudomonadati</taxon>
        <taxon>Bacteroidota</taxon>
        <taxon>Cytophagia</taxon>
        <taxon>Cytophagales</taxon>
        <taxon>Hymenobacteraceae</taxon>
        <taxon>Adhaeribacter</taxon>
    </lineage>
</organism>
<dbReference type="SUPFAM" id="SSF53335">
    <property type="entry name" value="S-adenosyl-L-methionine-dependent methyltransferases"/>
    <property type="match status" value="1"/>
</dbReference>
<keyword evidence="3" id="KW-1185">Reference proteome</keyword>
<dbReference type="InterPro" id="IPR029063">
    <property type="entry name" value="SAM-dependent_MTases_sf"/>
</dbReference>
<feature type="domain" description="Methyltransferase FkbM" evidence="1">
    <location>
        <begin position="56"/>
        <end position="216"/>
    </location>
</feature>
<dbReference type="InterPro" id="IPR052514">
    <property type="entry name" value="SAM-dependent_MTase"/>
</dbReference>
<sequence length="248" mass="27921">MKLLRKLLEKMLGFQGYLRFVSKTYLIMVGAGLMQKKYPELFFLKKIIRPGFTCLDIGANLGYYSTFLSKLAGPKGQVLAVEPIPLFQGIWKENVKASGVDNLELLPYALGAENSVIQMGTPERNGLLHHGMTKVVSSAEEKYAHFYEVDMKVPDELFAGLERLDFVKCDVEGFEFQVFSNMQKTLTRHKPLIQTELNGDANRDKVIGLLAKLGYQVHVLSAENKLKPCHGAEIASHHGDFYFKPFNS</sequence>
<dbReference type="EMBL" id="VTWT01000012">
    <property type="protein sequence ID" value="KAA9325484.1"/>
    <property type="molecule type" value="Genomic_DNA"/>
</dbReference>